<dbReference type="InterPro" id="IPR013901">
    <property type="entry name" value="Anthrone_oxy"/>
</dbReference>
<reference evidence="2 3" key="1">
    <citation type="submission" date="2024-09" db="EMBL/GenBank/DDBJ databases">
        <title>Floridaenema gen nov. (Aerosakkonemataceae, Aerosakkonematales ord. nov., Cyanobacteria) from benthic tropical and subtropical fresh waters, with the description of four new species.</title>
        <authorList>
            <person name="Moretto J.A."/>
            <person name="Berthold D.E."/>
            <person name="Lefler F.W."/>
            <person name="Huang I.-S."/>
            <person name="Laughinghouse H. IV."/>
        </authorList>
    </citation>
    <scope>NUCLEOTIDE SEQUENCE [LARGE SCALE GENOMIC DNA]</scope>
    <source>
        <strain evidence="2 3">BLCC-F50</strain>
    </source>
</reference>
<dbReference type="Pfam" id="PF08592">
    <property type="entry name" value="Anthrone_oxy"/>
    <property type="match status" value="1"/>
</dbReference>
<keyword evidence="3" id="KW-1185">Reference proteome</keyword>
<keyword evidence="1" id="KW-0812">Transmembrane</keyword>
<protein>
    <submittedName>
        <fullName evidence="2">DUF1772 domain-containing protein</fullName>
    </submittedName>
</protein>
<sequence>MLQDYFALKLFSAIGCGLIAGVFFAFSTFVMNALSRLGSKEGITAMQLINITAINPLFMIALFGTAATCLFLTGFSLLKWHQSNAVYLLVGSLLYLIGTVLVTIVFNVPLNDALAKVKPDSIEGANLWARYLKDWTFWNHVRTLAALMAAALLTFTLCDRAACRRHIAQSNSKPQSNPNALRLRRVISNRLGASLALNIARFVAKK</sequence>
<evidence type="ECO:0000313" key="3">
    <source>
        <dbReference type="Proteomes" id="UP001576784"/>
    </source>
</evidence>
<dbReference type="Proteomes" id="UP001576784">
    <property type="component" value="Unassembled WGS sequence"/>
</dbReference>
<dbReference type="EMBL" id="JBHFNR010000289">
    <property type="protein sequence ID" value="MFB2898406.1"/>
    <property type="molecule type" value="Genomic_DNA"/>
</dbReference>
<keyword evidence="1" id="KW-0472">Membrane</keyword>
<evidence type="ECO:0000313" key="2">
    <source>
        <dbReference type="EMBL" id="MFB2898406.1"/>
    </source>
</evidence>
<feature type="transmembrane region" description="Helical" evidence="1">
    <location>
        <begin position="137"/>
        <end position="158"/>
    </location>
</feature>
<evidence type="ECO:0000256" key="1">
    <source>
        <dbReference type="SAM" id="Phobius"/>
    </source>
</evidence>
<organism evidence="2 3">
    <name type="scientific">Floridaenema flaviceps BLCC-F50</name>
    <dbReference type="NCBI Taxonomy" id="3153642"/>
    <lineage>
        <taxon>Bacteria</taxon>
        <taxon>Bacillati</taxon>
        <taxon>Cyanobacteriota</taxon>
        <taxon>Cyanophyceae</taxon>
        <taxon>Oscillatoriophycideae</taxon>
        <taxon>Aerosakkonematales</taxon>
        <taxon>Aerosakkonemataceae</taxon>
        <taxon>Floridanema</taxon>
        <taxon>Floridanema flaviceps</taxon>
    </lineage>
</organism>
<accession>A0ABV4Y336</accession>
<feature type="transmembrane region" description="Helical" evidence="1">
    <location>
        <begin position="85"/>
        <end position="106"/>
    </location>
</feature>
<proteinExistence type="predicted"/>
<gene>
    <name evidence="2" type="ORF">ACE1CI_36280</name>
</gene>
<keyword evidence="1" id="KW-1133">Transmembrane helix</keyword>
<dbReference type="RefSeq" id="WP_413268009.1">
    <property type="nucleotide sequence ID" value="NZ_JBHFNR010000289.1"/>
</dbReference>
<feature type="transmembrane region" description="Helical" evidence="1">
    <location>
        <begin position="54"/>
        <end position="78"/>
    </location>
</feature>
<feature type="transmembrane region" description="Helical" evidence="1">
    <location>
        <begin position="12"/>
        <end position="34"/>
    </location>
</feature>
<name>A0ABV4Y336_9CYAN</name>
<comment type="caution">
    <text evidence="2">The sequence shown here is derived from an EMBL/GenBank/DDBJ whole genome shotgun (WGS) entry which is preliminary data.</text>
</comment>